<dbReference type="Proteomes" id="UP000838756">
    <property type="component" value="Unassembled WGS sequence"/>
</dbReference>
<organism evidence="1 2">
    <name type="scientific">Pararge aegeria aegeria</name>
    <dbReference type="NCBI Taxonomy" id="348720"/>
    <lineage>
        <taxon>Eukaryota</taxon>
        <taxon>Metazoa</taxon>
        <taxon>Ecdysozoa</taxon>
        <taxon>Arthropoda</taxon>
        <taxon>Hexapoda</taxon>
        <taxon>Insecta</taxon>
        <taxon>Pterygota</taxon>
        <taxon>Neoptera</taxon>
        <taxon>Endopterygota</taxon>
        <taxon>Lepidoptera</taxon>
        <taxon>Glossata</taxon>
        <taxon>Ditrysia</taxon>
        <taxon>Papilionoidea</taxon>
        <taxon>Nymphalidae</taxon>
        <taxon>Satyrinae</taxon>
        <taxon>Satyrini</taxon>
        <taxon>Parargina</taxon>
        <taxon>Pararge</taxon>
    </lineage>
</organism>
<dbReference type="AlphaFoldDB" id="A0A8S4S5Z9"/>
<gene>
    <name evidence="1" type="primary">jg27068</name>
    <name evidence="1" type="ORF">PAEG_LOCUS22925</name>
</gene>
<evidence type="ECO:0000313" key="2">
    <source>
        <dbReference type="Proteomes" id="UP000838756"/>
    </source>
</evidence>
<keyword evidence="2" id="KW-1185">Reference proteome</keyword>
<comment type="caution">
    <text evidence="1">The sequence shown here is derived from an EMBL/GenBank/DDBJ whole genome shotgun (WGS) entry which is preliminary data.</text>
</comment>
<reference evidence="1" key="1">
    <citation type="submission" date="2022-03" db="EMBL/GenBank/DDBJ databases">
        <authorList>
            <person name="Lindestad O."/>
        </authorList>
    </citation>
    <scope>NUCLEOTIDE SEQUENCE</scope>
</reference>
<dbReference type="EMBL" id="CAKXAJ010026108">
    <property type="protein sequence ID" value="CAH2256488.1"/>
    <property type="molecule type" value="Genomic_DNA"/>
</dbReference>
<sequence>MTIPDEAGLIVIPFELCEANFSSYPRDERGRARGEGKQSMSVNWRFNAASFNNYSAVTGGLRGTPALSIDNILVVAELFVPVLVRVSTITVLISAAKQHYCNAVFQSCRWSCRHARLTLQLRLMVTGRHVAARDPRIPT</sequence>
<protein>
    <submittedName>
        <fullName evidence="1">Jg27068 protein</fullName>
    </submittedName>
</protein>
<name>A0A8S4S5Z9_9NEOP</name>
<accession>A0A8S4S5Z9</accession>
<proteinExistence type="predicted"/>
<evidence type="ECO:0000313" key="1">
    <source>
        <dbReference type="EMBL" id="CAH2256488.1"/>
    </source>
</evidence>